<keyword evidence="1" id="KW-0472">Membrane</keyword>
<accession>A0ABV3VB82</accession>
<keyword evidence="1" id="KW-1133">Transmembrane helix</keyword>
<dbReference type="RefSeq" id="WP_171508220.1">
    <property type="nucleotide sequence ID" value="NZ_JBDLOU010000017.1"/>
</dbReference>
<evidence type="ECO:0000313" key="2">
    <source>
        <dbReference type="EMBL" id="MEX3738663.1"/>
    </source>
</evidence>
<organism evidence="2 3">
    <name type="scientific">Mycolicibacterium porcinum</name>
    <dbReference type="NCBI Taxonomy" id="39693"/>
    <lineage>
        <taxon>Bacteria</taxon>
        <taxon>Bacillati</taxon>
        <taxon>Actinomycetota</taxon>
        <taxon>Actinomycetes</taxon>
        <taxon>Mycobacteriales</taxon>
        <taxon>Mycobacteriaceae</taxon>
        <taxon>Mycolicibacterium</taxon>
    </lineage>
</organism>
<name>A0ABV3VB82_9MYCO</name>
<proteinExistence type="predicted"/>
<dbReference type="Proteomes" id="UP001558474">
    <property type="component" value="Unassembled WGS sequence"/>
</dbReference>
<keyword evidence="3" id="KW-1185">Reference proteome</keyword>
<feature type="transmembrane region" description="Helical" evidence="1">
    <location>
        <begin position="17"/>
        <end position="40"/>
    </location>
</feature>
<evidence type="ECO:0000313" key="3">
    <source>
        <dbReference type="Proteomes" id="UP001558474"/>
    </source>
</evidence>
<keyword evidence="1" id="KW-0812">Transmembrane</keyword>
<gene>
    <name evidence="2" type="ORF">ABFW12_10510</name>
</gene>
<sequence length="50" mass="5825">MSDSIRQMLPEMDKLNAIMPMITTVKSMQTMMLGMNYSMVGMQVRRRPDK</sequence>
<comment type="caution">
    <text evidence="2">The sequence shown here is derived from an EMBL/GenBank/DDBJ whole genome shotgun (WGS) entry which is preliminary data.</text>
</comment>
<reference evidence="2 3" key="1">
    <citation type="submission" date="2024-04" db="EMBL/GenBank/DDBJ databases">
        <title>Genomic Markers of Mycobacteria.</title>
        <authorList>
            <person name="Soliman M.S."/>
            <person name="Elkholy A."/>
            <person name="Soliman N.S."/>
            <person name="Abbas A."/>
            <person name="Khayrat S."/>
            <person name="Shawky S."/>
        </authorList>
    </citation>
    <scope>NUCLEOTIDE SEQUENCE [LARGE SCALE GENOMIC DNA]</scope>
    <source>
        <strain evidence="2 3">Egy-CU-AM5</strain>
    </source>
</reference>
<dbReference type="EMBL" id="JBDLOU010000017">
    <property type="protein sequence ID" value="MEX3738663.1"/>
    <property type="molecule type" value="Genomic_DNA"/>
</dbReference>
<evidence type="ECO:0000256" key="1">
    <source>
        <dbReference type="SAM" id="Phobius"/>
    </source>
</evidence>
<protein>
    <submittedName>
        <fullName evidence="2">Uncharacterized protein</fullName>
    </submittedName>
</protein>